<keyword evidence="2" id="KW-1185">Reference proteome</keyword>
<sequence length="390" mass="42384">MRNDPAGAHPIREELSKLQTPQAAPALSLVDVVRDELRQVIRDPEPEPQPARRVPTYSDVLRQPAVQSSAPVATTVTYPPTARSAPRVFQPTVAYRPPARSRRLAAAAAPRPHRGVASPPLDPFFSSDPVFPSPAATTLSSSASAETDTGQVQGRRQPEAKEKTRLHRDFRRTERRPVSDSGWRTTKAKWRRLREAVRRVRCRRAPLIAYVAVAAVCFAQTGYRPGRSTCHGRSLTIGFIKPGGLPPLDFTVWQKGVNSEKMSPFMPGQVTVWLSFVKTLEPLKLPAKATYTLDSSSGAVGSLSAFGELALSPAAYRGKGSLESGRPSRSTEAGTLDPTGTLEGSQIKGPNGTSRQLPRWCSPFDTAPESRNAVPGERQPRLAEPHLSAL</sequence>
<evidence type="ECO:0000313" key="2">
    <source>
        <dbReference type="Proteomes" id="UP000821845"/>
    </source>
</evidence>
<dbReference type="Proteomes" id="UP000821845">
    <property type="component" value="Chromosome 2"/>
</dbReference>
<organism evidence="1 2">
    <name type="scientific">Hyalomma asiaticum</name>
    <name type="common">Tick</name>
    <dbReference type="NCBI Taxonomy" id="266040"/>
    <lineage>
        <taxon>Eukaryota</taxon>
        <taxon>Metazoa</taxon>
        <taxon>Ecdysozoa</taxon>
        <taxon>Arthropoda</taxon>
        <taxon>Chelicerata</taxon>
        <taxon>Arachnida</taxon>
        <taxon>Acari</taxon>
        <taxon>Parasitiformes</taxon>
        <taxon>Ixodida</taxon>
        <taxon>Ixodoidea</taxon>
        <taxon>Ixodidae</taxon>
        <taxon>Hyalomminae</taxon>
        <taxon>Hyalomma</taxon>
    </lineage>
</organism>
<gene>
    <name evidence="1" type="ORF">HPB50_007198</name>
</gene>
<proteinExistence type="predicted"/>
<accession>A0ACB7SWH1</accession>
<comment type="caution">
    <text evidence="1">The sequence shown here is derived from an EMBL/GenBank/DDBJ whole genome shotgun (WGS) entry which is preliminary data.</text>
</comment>
<name>A0ACB7SWH1_HYAAI</name>
<protein>
    <submittedName>
        <fullName evidence="1">Uncharacterized protein</fullName>
    </submittedName>
</protein>
<evidence type="ECO:0000313" key="1">
    <source>
        <dbReference type="EMBL" id="KAH6938134.1"/>
    </source>
</evidence>
<dbReference type="EMBL" id="CM023482">
    <property type="protein sequence ID" value="KAH6938134.1"/>
    <property type="molecule type" value="Genomic_DNA"/>
</dbReference>
<reference evidence="1" key="1">
    <citation type="submission" date="2020-05" db="EMBL/GenBank/DDBJ databases">
        <title>Large-scale comparative analyses of tick genomes elucidate their genetic diversity and vector capacities.</title>
        <authorList>
            <person name="Jia N."/>
            <person name="Wang J."/>
            <person name="Shi W."/>
            <person name="Du L."/>
            <person name="Sun Y."/>
            <person name="Zhan W."/>
            <person name="Jiang J."/>
            <person name="Wang Q."/>
            <person name="Zhang B."/>
            <person name="Ji P."/>
            <person name="Sakyi L.B."/>
            <person name="Cui X."/>
            <person name="Yuan T."/>
            <person name="Jiang B."/>
            <person name="Yang W."/>
            <person name="Lam T.T.-Y."/>
            <person name="Chang Q."/>
            <person name="Ding S."/>
            <person name="Wang X."/>
            <person name="Zhu J."/>
            <person name="Ruan X."/>
            <person name="Zhao L."/>
            <person name="Wei J."/>
            <person name="Que T."/>
            <person name="Du C."/>
            <person name="Cheng J."/>
            <person name="Dai P."/>
            <person name="Han X."/>
            <person name="Huang E."/>
            <person name="Gao Y."/>
            <person name="Liu J."/>
            <person name="Shao H."/>
            <person name="Ye R."/>
            <person name="Li L."/>
            <person name="Wei W."/>
            <person name="Wang X."/>
            <person name="Wang C."/>
            <person name="Yang T."/>
            <person name="Huo Q."/>
            <person name="Li W."/>
            <person name="Guo W."/>
            <person name="Chen H."/>
            <person name="Zhou L."/>
            <person name="Ni X."/>
            <person name="Tian J."/>
            <person name="Zhou Y."/>
            <person name="Sheng Y."/>
            <person name="Liu T."/>
            <person name="Pan Y."/>
            <person name="Xia L."/>
            <person name="Li J."/>
            <person name="Zhao F."/>
            <person name="Cao W."/>
        </authorList>
    </citation>
    <scope>NUCLEOTIDE SEQUENCE</scope>
    <source>
        <strain evidence="1">Hyas-2018</strain>
    </source>
</reference>